<keyword evidence="3" id="KW-0804">Transcription</keyword>
<dbReference type="GO" id="GO:0003723">
    <property type="term" value="F:RNA binding"/>
    <property type="evidence" value="ECO:0007669"/>
    <property type="project" value="InterPro"/>
</dbReference>
<keyword evidence="1" id="KW-0677">Repeat</keyword>
<dbReference type="InterPro" id="IPR036650">
    <property type="entry name" value="CAT_RNA-bd_dom_sf"/>
</dbReference>
<dbReference type="InterPro" id="IPR036634">
    <property type="entry name" value="PRD_sf"/>
</dbReference>
<dbReference type="Gene3D" id="1.20.58.1950">
    <property type="match status" value="1"/>
</dbReference>
<dbReference type="Proteomes" id="UP000515856">
    <property type="component" value="Chromosome"/>
</dbReference>
<feature type="domain" description="PRD" evidence="4">
    <location>
        <begin position="170"/>
        <end position="277"/>
    </location>
</feature>
<sequence>MYQIQRVLNNNSVLVCDEHQEQIIFVGKGIGFHRKPTESFQYEDWMDVFRFSKKTEKGDAMEIIESVDPVFIEAAAAIIHEAQKVFEKVDTNILLPLADHIAFSYERIKSNMVISNPFANEIRLLFNDEYEVALKGKDIIKQKCGFEINEDEIGYITLHVHSAACSEKVPESMQAAIIIKESIEQVEKDFHIRIDVNSMSYIRLMNHMKFLLWRLQTGEKLQVDLSDFVAEKFPYAYQTAEKICKDLSKALKKELSEVEIGYLAIHIERIKSSELEKIK</sequence>
<dbReference type="InterPro" id="IPR011608">
    <property type="entry name" value="PRD"/>
</dbReference>
<dbReference type="SMART" id="SM01061">
    <property type="entry name" value="CAT_RBD"/>
    <property type="match status" value="1"/>
</dbReference>
<dbReference type="Gene3D" id="1.20.890.100">
    <property type="match status" value="1"/>
</dbReference>
<dbReference type="SUPFAM" id="SSF63520">
    <property type="entry name" value="PTS-regulatory domain, PRD"/>
    <property type="match status" value="2"/>
</dbReference>
<dbReference type="Gene3D" id="2.30.24.10">
    <property type="entry name" value="CAT RNA-binding domain"/>
    <property type="match status" value="1"/>
</dbReference>
<feature type="domain" description="PRD" evidence="4">
    <location>
        <begin position="66"/>
        <end position="169"/>
    </location>
</feature>
<reference evidence="5 6" key="1">
    <citation type="submission" date="2020-08" db="EMBL/GenBank/DDBJ databases">
        <authorList>
            <person name="Liu C."/>
            <person name="Sun Q."/>
        </authorList>
    </citation>
    <scope>NUCLEOTIDE SEQUENCE [LARGE SCALE GENOMIC DNA]</scope>
    <source>
        <strain evidence="5 6">NSJ-61</strain>
    </source>
</reference>
<dbReference type="PANTHER" id="PTHR30185">
    <property type="entry name" value="CRYPTIC BETA-GLUCOSIDE BGL OPERON ANTITERMINATOR"/>
    <property type="match status" value="1"/>
</dbReference>
<proteinExistence type="predicted"/>
<dbReference type="InterPro" id="IPR004341">
    <property type="entry name" value="CAT_RNA-bd_dom"/>
</dbReference>
<dbReference type="RefSeq" id="WP_117452276.1">
    <property type="nucleotide sequence ID" value="NZ_CP060636.1"/>
</dbReference>
<dbReference type="InterPro" id="IPR050661">
    <property type="entry name" value="BglG_antiterminators"/>
</dbReference>
<evidence type="ECO:0000259" key="4">
    <source>
        <dbReference type="PROSITE" id="PS51372"/>
    </source>
</evidence>
<organism evidence="5 6">
    <name type="scientific">[Eubacterium] hominis</name>
    <dbReference type="NCBI Taxonomy" id="2764325"/>
    <lineage>
        <taxon>Bacteria</taxon>
        <taxon>Bacillati</taxon>
        <taxon>Bacillota</taxon>
        <taxon>Erysipelotrichia</taxon>
        <taxon>Erysipelotrichales</taxon>
        <taxon>Erysipelotrichaceae</taxon>
        <taxon>Amedibacillus</taxon>
    </lineage>
</organism>
<accession>A0A7G9GLI7</accession>
<evidence type="ECO:0000313" key="6">
    <source>
        <dbReference type="Proteomes" id="UP000515856"/>
    </source>
</evidence>
<dbReference type="EMBL" id="CP060636">
    <property type="protein sequence ID" value="QNM11669.1"/>
    <property type="molecule type" value="Genomic_DNA"/>
</dbReference>
<dbReference type="PANTHER" id="PTHR30185:SF18">
    <property type="entry name" value="TRANSCRIPTIONAL REGULATOR MTLR"/>
    <property type="match status" value="1"/>
</dbReference>
<dbReference type="Gene3D" id="1.10.1790.10">
    <property type="entry name" value="PRD domain"/>
    <property type="match status" value="1"/>
</dbReference>
<dbReference type="KEGG" id="ehn:H9Q80_15675"/>
<evidence type="ECO:0000313" key="5">
    <source>
        <dbReference type="EMBL" id="QNM11669.1"/>
    </source>
</evidence>
<evidence type="ECO:0000256" key="3">
    <source>
        <dbReference type="ARBA" id="ARBA00023163"/>
    </source>
</evidence>
<keyword evidence="6" id="KW-1185">Reference proteome</keyword>
<dbReference type="PROSITE" id="PS51372">
    <property type="entry name" value="PRD_2"/>
    <property type="match status" value="2"/>
</dbReference>
<dbReference type="Pfam" id="PF03123">
    <property type="entry name" value="CAT_RBD"/>
    <property type="match status" value="1"/>
</dbReference>
<keyword evidence="2" id="KW-0805">Transcription regulation</keyword>
<name>A0A7G9GLI7_9FIRM</name>
<dbReference type="SUPFAM" id="SSF50151">
    <property type="entry name" value="SacY-like RNA-binding domain"/>
    <property type="match status" value="1"/>
</dbReference>
<dbReference type="AlphaFoldDB" id="A0A7G9GLI7"/>
<evidence type="ECO:0000256" key="2">
    <source>
        <dbReference type="ARBA" id="ARBA00023015"/>
    </source>
</evidence>
<dbReference type="Pfam" id="PF00874">
    <property type="entry name" value="PRD"/>
    <property type="match status" value="2"/>
</dbReference>
<dbReference type="GO" id="GO:0006355">
    <property type="term" value="P:regulation of DNA-templated transcription"/>
    <property type="evidence" value="ECO:0007669"/>
    <property type="project" value="InterPro"/>
</dbReference>
<evidence type="ECO:0000256" key="1">
    <source>
        <dbReference type="ARBA" id="ARBA00022737"/>
    </source>
</evidence>
<protein>
    <submittedName>
        <fullName evidence="5">PRD domain-containing protein</fullName>
    </submittedName>
</protein>
<gene>
    <name evidence="5" type="ORF">H9Q80_15675</name>
</gene>